<dbReference type="AlphaFoldDB" id="A0AAV4WLP1"/>
<protein>
    <submittedName>
        <fullName evidence="2">Uncharacterized protein</fullName>
    </submittedName>
</protein>
<proteinExistence type="predicted"/>
<dbReference type="Proteomes" id="UP001054837">
    <property type="component" value="Unassembled WGS sequence"/>
</dbReference>
<evidence type="ECO:0000313" key="2">
    <source>
        <dbReference type="EMBL" id="GIY82895.1"/>
    </source>
</evidence>
<comment type="caution">
    <text evidence="2">The sequence shown here is derived from an EMBL/GenBank/DDBJ whole genome shotgun (WGS) entry which is preliminary data.</text>
</comment>
<evidence type="ECO:0000313" key="3">
    <source>
        <dbReference type="Proteomes" id="UP001054837"/>
    </source>
</evidence>
<gene>
    <name evidence="2" type="ORF">CDAR_527071</name>
</gene>
<reference evidence="2 3" key="1">
    <citation type="submission" date="2021-06" db="EMBL/GenBank/DDBJ databases">
        <title>Caerostris darwini draft genome.</title>
        <authorList>
            <person name="Kono N."/>
            <person name="Arakawa K."/>
        </authorList>
    </citation>
    <scope>NUCLEOTIDE SEQUENCE [LARGE SCALE GENOMIC DNA]</scope>
</reference>
<keyword evidence="3" id="KW-1185">Reference proteome</keyword>
<accession>A0AAV4WLP1</accession>
<sequence length="97" mass="10975">MYLTLGYDSTDALLAFDVRLTLTSMYPTLFQVGGDRPESPPLNEQGIIPDSDTNNQMDTTITVTIEELNNTEFLLNHPAPRRLNDSTPDHLFYIEDL</sequence>
<organism evidence="2 3">
    <name type="scientific">Caerostris darwini</name>
    <dbReference type="NCBI Taxonomy" id="1538125"/>
    <lineage>
        <taxon>Eukaryota</taxon>
        <taxon>Metazoa</taxon>
        <taxon>Ecdysozoa</taxon>
        <taxon>Arthropoda</taxon>
        <taxon>Chelicerata</taxon>
        <taxon>Arachnida</taxon>
        <taxon>Araneae</taxon>
        <taxon>Araneomorphae</taxon>
        <taxon>Entelegynae</taxon>
        <taxon>Araneoidea</taxon>
        <taxon>Araneidae</taxon>
        <taxon>Caerostris</taxon>
    </lineage>
</organism>
<name>A0AAV4WLP1_9ARAC</name>
<dbReference type="EMBL" id="BPLQ01014754">
    <property type="protein sequence ID" value="GIY82895.1"/>
    <property type="molecule type" value="Genomic_DNA"/>
</dbReference>
<evidence type="ECO:0000256" key="1">
    <source>
        <dbReference type="SAM" id="MobiDB-lite"/>
    </source>
</evidence>
<feature type="region of interest" description="Disordered" evidence="1">
    <location>
        <begin position="33"/>
        <end position="56"/>
    </location>
</feature>